<dbReference type="PANTHER" id="PTHR10340">
    <property type="entry name" value="SPHINGOMYELIN PHOSPHODIESTERASE"/>
    <property type="match status" value="1"/>
</dbReference>
<dbReference type="GO" id="GO:0008081">
    <property type="term" value="F:phosphoric diester hydrolase activity"/>
    <property type="evidence" value="ECO:0007669"/>
    <property type="project" value="TreeGrafter"/>
</dbReference>
<sequence length="776" mass="86012">MSARLAAGLPSTLFMVFSFFGALWGYWAILKHTSLVTAAFSTSPASAQAPLAGSPEALNPKLTNTIGKDVITLYYNGTGPVPAYDKKSPLPEPITPLGESAVEESILNELLSILGTPYYPDTCSKCMAAGQVLHIAAISQPVAVFINVLIRACNAVPEFKSKLRAASCESHFSGGSGYGPYMAQLFSKMSLATGDMQHWCSINYEFCEVQPPVLIDENVYFDPKPESANMAPEPSGHTFNVLHLSDWHLDPRYDIGSESNCSDYMCCRPYSVNRELFTDSHNASVPASRFGSFLCDSPADLALSALIEMPSFLDMDEIAFSIFTGDIVSHDPEDLLSHDYVSYEEEVTFKIFKRLLGDRIPVYPALGNHDTLPVGFNTPHSMNPDPTNRSSNILQWNYDLLSSLWSGHSWLNDTEAEFARTHFGAYATTTSQGLRIISINSDFWYKENIFNYWNVTNPDPSGILKWVADELSACEKRGQRAWIIAHVLSGYDGSSPMPNPTALFYSIVRRFSPATIAAIFFGHTHQDQVQIFYDYLPSSFVTNSDPKDPKTLRDTTQIDITKPLQIGHIGPSITPLTGLNSGYRVYQIDSETFAVMGAQTYFANMSNSLSWTKPVWEFEYDTRHVYSTDVDLETAHEDERATHDDDMASTSPSHGHGVPWPASSPLNATFWHLVTEKMLNDTTTSSSTPTSKTRDNGDDGDSDDNDKPKSPLLDLYERHESKSSSHPERRMSGGANNPEQKVCFLRAGSGYLGHYCKEKYGGGDARSLRERAFDVR</sequence>
<keyword evidence="4" id="KW-0812">Transmembrane</keyword>
<dbReference type="Pfam" id="PF00149">
    <property type="entry name" value="Metallophos"/>
    <property type="match status" value="1"/>
</dbReference>
<dbReference type="Gene3D" id="3.60.21.10">
    <property type="match status" value="1"/>
</dbReference>
<dbReference type="PANTHER" id="PTHR10340:SF27">
    <property type="entry name" value="ACL091CP"/>
    <property type="match status" value="1"/>
</dbReference>
<organism evidence="6 7">
    <name type="scientific">Cladophialophora psammophila CBS 110553</name>
    <dbReference type="NCBI Taxonomy" id="1182543"/>
    <lineage>
        <taxon>Eukaryota</taxon>
        <taxon>Fungi</taxon>
        <taxon>Dikarya</taxon>
        <taxon>Ascomycota</taxon>
        <taxon>Pezizomycotina</taxon>
        <taxon>Eurotiomycetes</taxon>
        <taxon>Chaetothyriomycetidae</taxon>
        <taxon>Chaetothyriales</taxon>
        <taxon>Herpotrichiellaceae</taxon>
        <taxon>Cladophialophora</taxon>
    </lineage>
</organism>
<dbReference type="eggNOG" id="KOG3770">
    <property type="taxonomic scope" value="Eukaryota"/>
</dbReference>
<dbReference type="OrthoDB" id="282973at2759"/>
<dbReference type="InterPro" id="IPR041805">
    <property type="entry name" value="ASMase/PPN1_MPP"/>
</dbReference>
<evidence type="ECO:0000313" key="6">
    <source>
        <dbReference type="EMBL" id="EXJ72679.1"/>
    </source>
</evidence>
<proteinExistence type="predicted"/>
<keyword evidence="7" id="KW-1185">Reference proteome</keyword>
<dbReference type="EMBL" id="AMGX01000005">
    <property type="protein sequence ID" value="EXJ72679.1"/>
    <property type="molecule type" value="Genomic_DNA"/>
</dbReference>
<evidence type="ECO:0000259" key="5">
    <source>
        <dbReference type="Pfam" id="PF00149"/>
    </source>
</evidence>
<feature type="region of interest" description="Disordered" evidence="3">
    <location>
        <begin position="639"/>
        <end position="661"/>
    </location>
</feature>
<comment type="caution">
    <text evidence="6">The sequence shown here is derived from an EMBL/GenBank/DDBJ whole genome shotgun (WGS) entry which is preliminary data.</text>
</comment>
<dbReference type="CDD" id="cd00842">
    <property type="entry name" value="MPP_ASMase"/>
    <property type="match status" value="1"/>
</dbReference>
<feature type="transmembrane region" description="Helical" evidence="4">
    <location>
        <begin position="12"/>
        <end position="30"/>
    </location>
</feature>
<feature type="domain" description="Calcineurin-like phosphoesterase" evidence="5">
    <location>
        <begin position="240"/>
        <end position="526"/>
    </location>
</feature>
<gene>
    <name evidence="6" type="ORF">A1O5_03825</name>
</gene>
<name>W9XQS0_9EURO</name>
<evidence type="ECO:0000313" key="7">
    <source>
        <dbReference type="Proteomes" id="UP000019471"/>
    </source>
</evidence>
<feature type="compositionally biased region" description="Basic and acidic residues" evidence="3">
    <location>
        <begin position="705"/>
        <end position="731"/>
    </location>
</feature>
<evidence type="ECO:0000256" key="4">
    <source>
        <dbReference type="SAM" id="Phobius"/>
    </source>
</evidence>
<keyword evidence="1" id="KW-0378">Hydrolase</keyword>
<dbReference type="STRING" id="1182543.W9XQS0"/>
<dbReference type="HOGENOM" id="CLU_014743_2_1_1"/>
<dbReference type="SUPFAM" id="SSF56300">
    <property type="entry name" value="Metallo-dependent phosphatases"/>
    <property type="match status" value="1"/>
</dbReference>
<dbReference type="GeneID" id="19188553"/>
<feature type="compositionally biased region" description="Low complexity" evidence="3">
    <location>
        <begin position="682"/>
        <end position="691"/>
    </location>
</feature>
<keyword evidence="2" id="KW-0325">Glycoprotein</keyword>
<dbReference type="Proteomes" id="UP000019471">
    <property type="component" value="Unassembled WGS sequence"/>
</dbReference>
<evidence type="ECO:0000256" key="3">
    <source>
        <dbReference type="SAM" id="MobiDB-lite"/>
    </source>
</evidence>
<evidence type="ECO:0000256" key="1">
    <source>
        <dbReference type="ARBA" id="ARBA00022801"/>
    </source>
</evidence>
<accession>W9XQS0</accession>
<keyword evidence="4" id="KW-0472">Membrane</keyword>
<keyword evidence="4" id="KW-1133">Transmembrane helix</keyword>
<feature type="region of interest" description="Disordered" evidence="3">
    <location>
        <begin position="681"/>
        <end position="738"/>
    </location>
</feature>
<protein>
    <recommendedName>
        <fullName evidence="5">Calcineurin-like phosphoesterase domain-containing protein</fullName>
    </recommendedName>
</protein>
<dbReference type="RefSeq" id="XP_007742626.1">
    <property type="nucleotide sequence ID" value="XM_007744436.1"/>
</dbReference>
<dbReference type="AlphaFoldDB" id="W9XQS0"/>
<dbReference type="InterPro" id="IPR004843">
    <property type="entry name" value="Calcineurin-like_PHP"/>
</dbReference>
<reference evidence="6 7" key="1">
    <citation type="submission" date="2013-03" db="EMBL/GenBank/DDBJ databases">
        <title>The Genome Sequence of Cladophialophora psammophila CBS 110553.</title>
        <authorList>
            <consortium name="The Broad Institute Genomics Platform"/>
            <person name="Cuomo C."/>
            <person name="de Hoog S."/>
            <person name="Gorbushina A."/>
            <person name="Walker B."/>
            <person name="Young S.K."/>
            <person name="Zeng Q."/>
            <person name="Gargeya S."/>
            <person name="Fitzgerald M."/>
            <person name="Haas B."/>
            <person name="Abouelleil A."/>
            <person name="Allen A.W."/>
            <person name="Alvarado L."/>
            <person name="Arachchi H.M."/>
            <person name="Berlin A.M."/>
            <person name="Chapman S.B."/>
            <person name="Gainer-Dewar J."/>
            <person name="Goldberg J."/>
            <person name="Griggs A."/>
            <person name="Gujja S."/>
            <person name="Hansen M."/>
            <person name="Howarth C."/>
            <person name="Imamovic A."/>
            <person name="Ireland A."/>
            <person name="Larimer J."/>
            <person name="McCowan C."/>
            <person name="Murphy C."/>
            <person name="Pearson M."/>
            <person name="Poon T.W."/>
            <person name="Priest M."/>
            <person name="Roberts A."/>
            <person name="Saif S."/>
            <person name="Shea T."/>
            <person name="Sisk P."/>
            <person name="Sykes S."/>
            <person name="Wortman J."/>
            <person name="Nusbaum C."/>
            <person name="Birren B."/>
        </authorList>
    </citation>
    <scope>NUCLEOTIDE SEQUENCE [LARGE SCALE GENOMIC DNA]</scope>
    <source>
        <strain evidence="6 7">CBS 110553</strain>
    </source>
</reference>
<evidence type="ECO:0000256" key="2">
    <source>
        <dbReference type="ARBA" id="ARBA00023180"/>
    </source>
</evidence>
<dbReference type="InterPro" id="IPR029052">
    <property type="entry name" value="Metallo-depent_PP-like"/>
</dbReference>